<dbReference type="InterPro" id="IPR048401">
    <property type="entry name" value="SLS1_C"/>
</dbReference>
<dbReference type="InterPro" id="IPR048400">
    <property type="entry name" value="SLS1_N"/>
</dbReference>
<feature type="region of interest" description="Disordered" evidence="1">
    <location>
        <begin position="508"/>
        <end position="529"/>
    </location>
</feature>
<comment type="caution">
    <text evidence="4">The sequence shown here is derived from an EMBL/GenBank/DDBJ whole genome shotgun (WGS) entry which is preliminary data.</text>
</comment>
<evidence type="ECO:0000313" key="5">
    <source>
        <dbReference type="Proteomes" id="UP001172673"/>
    </source>
</evidence>
<evidence type="ECO:0000259" key="2">
    <source>
        <dbReference type="Pfam" id="PF20776"/>
    </source>
</evidence>
<feature type="domain" description="SLS1 N-terminal" evidence="2">
    <location>
        <begin position="150"/>
        <end position="227"/>
    </location>
</feature>
<sequence length="1022" mass="113361">MLARGTRTVYICLNCQRNLLRDSLPLSGAKYPAAVPGLRRWQSAAPRSLSHDDIDNDSDNGSNLEPNHEPQPQRGTLPPPNGKSQLWRYWKPDPTAELGINSLGKPAEVLLLPSRDRRIPQVPKDDGKKRAGATLQESIDSEKVPLSGAQLSENIEQVRNLIGKMRGQLEKHEWKTINKYLRTGFQTSQLRKYIRLQKGDHFRPPGFRKHTKKDDIIRYLVEELWGFTTPAREESAANPDKKGLKIIKLSFNMRDPATLGHLLTHSTQPLKKIAEECDVQIDFQPSVNKIRVTGTSLNANQAIKSTARYVKGLDMISIQLKGELGAFYQDPNLGEYVKAYLSTLQQKYQGLNIALDMQKITIVHRDTKRIADQARREILLSVPPSGDVPKSTIWPSPEDLQTHLQPFPTPSELPITLQPVSWQRLVSNVATQQSLTPANLIAAFNHTLQNLRGIFDLRTSVGKARSRQDLYYEFTARLGQTLIKESLQPYDGDEDGVQSEKETQLVELARKGSSEENKPQTLDTKNPTRLSLEPSALIMPELQAPDDSASTTTRDGLRRSHVPDNTVFVGGAPFLAQNLASLEPWTPTLTTKSPDVDGEARAILRLELTPISTPNSNATGAPTFEVLVTADEETDGKRPQLKIAKVSAVYKEMQYGVLCPENNVDLMFTRQLKQDLSYPGSKETVVTQSLMNALRGYIGSAQSTGSSDWVFPPFVHLTLAIQQSLRGPGKDDEAFADESKPGFGRMNAESSGKPDRRLQYLLRTVDIVDVDSRLISVYSDSKTPGKKSSQSDSRTDFCLDHITYTGADATRQELRLGQTPTLYPPSLGQPGLSLFLGAALSMVEHFSFNPLKPESRPKSHIPELGEETVEDTVPGLKPQRLQKKKKAKGSKMVALKPEALVPTSRKDDIEATANSSESPTQTGNQKIEEPAKEQGPAKKKLSKSYKKAQERKANRKAEIAANVQERQAKARERKAKLKAEHDAKVQEGMERKAKAKAENKARVSSKSKAKAKAKPAPTDDAS</sequence>
<protein>
    <submittedName>
        <fullName evidence="4">Uncharacterized protein</fullName>
    </submittedName>
</protein>
<feature type="compositionally biased region" description="Basic and acidic residues" evidence="1">
    <location>
        <begin position="508"/>
        <end position="518"/>
    </location>
</feature>
<feature type="compositionally biased region" description="Polar residues" evidence="1">
    <location>
        <begin position="519"/>
        <end position="529"/>
    </location>
</feature>
<feature type="compositionally biased region" description="Basic and acidic residues" evidence="1">
    <location>
        <begin position="977"/>
        <end position="1001"/>
    </location>
</feature>
<name>A0AA38X7D5_9EURO</name>
<gene>
    <name evidence="4" type="ORF">H2200_007195</name>
</gene>
<feature type="region of interest" description="Disordered" evidence="1">
    <location>
        <begin position="849"/>
        <end position="1022"/>
    </location>
</feature>
<feature type="region of interest" description="Disordered" evidence="1">
    <location>
        <begin position="728"/>
        <end position="752"/>
    </location>
</feature>
<evidence type="ECO:0000256" key="1">
    <source>
        <dbReference type="SAM" id="MobiDB-lite"/>
    </source>
</evidence>
<feature type="domain" description="SLS1 C-terminal" evidence="3">
    <location>
        <begin position="523"/>
        <end position="720"/>
    </location>
</feature>
<feature type="region of interest" description="Disordered" evidence="1">
    <location>
        <begin position="44"/>
        <end position="85"/>
    </location>
</feature>
<evidence type="ECO:0000313" key="4">
    <source>
        <dbReference type="EMBL" id="KAJ9608207.1"/>
    </source>
</evidence>
<feature type="compositionally biased region" description="Basic and acidic residues" evidence="1">
    <location>
        <begin position="926"/>
        <end position="936"/>
    </location>
</feature>
<evidence type="ECO:0000259" key="3">
    <source>
        <dbReference type="Pfam" id="PF20778"/>
    </source>
</evidence>
<dbReference type="Pfam" id="PF20778">
    <property type="entry name" value="SLS1_C"/>
    <property type="match status" value="1"/>
</dbReference>
<feature type="compositionally biased region" description="Basic residues" evidence="1">
    <location>
        <begin position="937"/>
        <end position="946"/>
    </location>
</feature>
<feature type="compositionally biased region" description="Basic and acidic residues" evidence="1">
    <location>
        <begin position="947"/>
        <end position="958"/>
    </location>
</feature>
<feature type="compositionally biased region" description="Basic residues" evidence="1">
    <location>
        <begin position="1003"/>
        <end position="1013"/>
    </location>
</feature>
<feature type="compositionally biased region" description="Basic and acidic residues" evidence="1">
    <location>
        <begin position="728"/>
        <end position="740"/>
    </location>
</feature>
<feature type="compositionally biased region" description="Polar residues" evidence="1">
    <location>
        <begin position="912"/>
        <end position="925"/>
    </location>
</feature>
<dbReference type="Proteomes" id="UP001172673">
    <property type="component" value="Unassembled WGS sequence"/>
</dbReference>
<reference evidence="4" key="1">
    <citation type="submission" date="2022-10" db="EMBL/GenBank/DDBJ databases">
        <title>Culturing micro-colonial fungi from biological soil crusts in the Mojave desert and describing Neophaeococcomyces mojavensis, and introducing the new genera and species Taxawa tesnikishii.</title>
        <authorList>
            <person name="Kurbessoian T."/>
            <person name="Stajich J.E."/>
        </authorList>
    </citation>
    <scope>NUCLEOTIDE SEQUENCE</scope>
    <source>
        <strain evidence="4">TK_41</strain>
    </source>
</reference>
<feature type="compositionally biased region" description="Basic and acidic residues" evidence="1">
    <location>
        <begin position="853"/>
        <end position="863"/>
    </location>
</feature>
<organism evidence="4 5">
    <name type="scientific">Cladophialophora chaetospira</name>
    <dbReference type="NCBI Taxonomy" id="386627"/>
    <lineage>
        <taxon>Eukaryota</taxon>
        <taxon>Fungi</taxon>
        <taxon>Dikarya</taxon>
        <taxon>Ascomycota</taxon>
        <taxon>Pezizomycotina</taxon>
        <taxon>Eurotiomycetes</taxon>
        <taxon>Chaetothyriomycetidae</taxon>
        <taxon>Chaetothyriales</taxon>
        <taxon>Herpotrichiellaceae</taxon>
        <taxon>Cladophialophora</taxon>
    </lineage>
</organism>
<dbReference type="AlphaFoldDB" id="A0AA38X7D5"/>
<dbReference type="EMBL" id="JAPDRK010000010">
    <property type="protein sequence ID" value="KAJ9608207.1"/>
    <property type="molecule type" value="Genomic_DNA"/>
</dbReference>
<dbReference type="Pfam" id="PF20776">
    <property type="entry name" value="SLS1_N"/>
    <property type="match status" value="1"/>
</dbReference>
<feature type="compositionally biased region" description="Basic residues" evidence="1">
    <location>
        <begin position="880"/>
        <end position="889"/>
    </location>
</feature>
<accession>A0AA38X7D5</accession>
<keyword evidence="5" id="KW-1185">Reference proteome</keyword>
<proteinExistence type="predicted"/>